<dbReference type="EMBL" id="BGPR01000499">
    <property type="protein sequence ID" value="GBM23498.1"/>
    <property type="molecule type" value="Genomic_DNA"/>
</dbReference>
<dbReference type="AlphaFoldDB" id="A0A4Y2E644"/>
<dbReference type="Proteomes" id="UP000499080">
    <property type="component" value="Unassembled WGS sequence"/>
</dbReference>
<name>A0A4Y2E644_ARAVE</name>
<sequence>MWYSRKQSLLIYCPFLTASEAYGSSEDHHPCRRTQKYPQNRCLVKICDSSETKIRQAQKQFLSEEWATQENLISKRSFCLGAKRNQKKKGGIKIVYRRKRYGLSNEERWLLCSILERQSGRENC</sequence>
<gene>
    <name evidence="1" type="ORF">AVEN_153077_1</name>
</gene>
<accession>A0A4Y2E644</accession>
<evidence type="ECO:0000313" key="1">
    <source>
        <dbReference type="EMBL" id="GBM23498.1"/>
    </source>
</evidence>
<protein>
    <submittedName>
        <fullName evidence="1">Uncharacterized protein</fullName>
    </submittedName>
</protein>
<comment type="caution">
    <text evidence="1">The sequence shown here is derived from an EMBL/GenBank/DDBJ whole genome shotgun (WGS) entry which is preliminary data.</text>
</comment>
<keyword evidence="2" id="KW-1185">Reference proteome</keyword>
<evidence type="ECO:0000313" key="2">
    <source>
        <dbReference type="Proteomes" id="UP000499080"/>
    </source>
</evidence>
<proteinExistence type="predicted"/>
<reference evidence="1 2" key="1">
    <citation type="journal article" date="2019" name="Sci. Rep.">
        <title>Orb-weaving spider Araneus ventricosus genome elucidates the spidroin gene catalogue.</title>
        <authorList>
            <person name="Kono N."/>
            <person name="Nakamura H."/>
            <person name="Ohtoshi R."/>
            <person name="Moran D.A.P."/>
            <person name="Shinohara A."/>
            <person name="Yoshida Y."/>
            <person name="Fujiwara M."/>
            <person name="Mori M."/>
            <person name="Tomita M."/>
            <person name="Arakawa K."/>
        </authorList>
    </citation>
    <scope>NUCLEOTIDE SEQUENCE [LARGE SCALE GENOMIC DNA]</scope>
</reference>
<organism evidence="1 2">
    <name type="scientific">Araneus ventricosus</name>
    <name type="common">Orbweaver spider</name>
    <name type="synonym">Epeira ventricosa</name>
    <dbReference type="NCBI Taxonomy" id="182803"/>
    <lineage>
        <taxon>Eukaryota</taxon>
        <taxon>Metazoa</taxon>
        <taxon>Ecdysozoa</taxon>
        <taxon>Arthropoda</taxon>
        <taxon>Chelicerata</taxon>
        <taxon>Arachnida</taxon>
        <taxon>Araneae</taxon>
        <taxon>Araneomorphae</taxon>
        <taxon>Entelegynae</taxon>
        <taxon>Araneoidea</taxon>
        <taxon>Araneidae</taxon>
        <taxon>Araneus</taxon>
    </lineage>
</organism>